<dbReference type="AlphaFoldDB" id="A0A6S7C3R4"/>
<organism evidence="2 3">
    <name type="scientific">Pararobbsia alpina</name>
    <dbReference type="NCBI Taxonomy" id="621374"/>
    <lineage>
        <taxon>Bacteria</taxon>
        <taxon>Pseudomonadati</taxon>
        <taxon>Pseudomonadota</taxon>
        <taxon>Betaproteobacteria</taxon>
        <taxon>Burkholderiales</taxon>
        <taxon>Burkholderiaceae</taxon>
        <taxon>Pararobbsia</taxon>
    </lineage>
</organism>
<dbReference type="EMBL" id="CADIKM010000038">
    <property type="protein sequence ID" value="CAB3800664.1"/>
    <property type="molecule type" value="Genomic_DNA"/>
</dbReference>
<accession>A0A6S7C3R4</accession>
<evidence type="ECO:0000313" key="3">
    <source>
        <dbReference type="Proteomes" id="UP000494115"/>
    </source>
</evidence>
<gene>
    <name evidence="2" type="ORF">LMG28138_04886</name>
</gene>
<keyword evidence="1" id="KW-1133">Transmembrane helix</keyword>
<evidence type="ECO:0000256" key="1">
    <source>
        <dbReference type="SAM" id="Phobius"/>
    </source>
</evidence>
<reference evidence="2 3" key="1">
    <citation type="submission" date="2020-04" db="EMBL/GenBank/DDBJ databases">
        <authorList>
            <person name="De Canck E."/>
        </authorList>
    </citation>
    <scope>NUCLEOTIDE SEQUENCE [LARGE SCALE GENOMIC DNA]</scope>
    <source>
        <strain evidence="2 3">LMG 28138</strain>
    </source>
</reference>
<keyword evidence="3" id="KW-1185">Reference proteome</keyword>
<keyword evidence="1" id="KW-0472">Membrane</keyword>
<feature type="transmembrane region" description="Helical" evidence="1">
    <location>
        <begin position="12"/>
        <end position="34"/>
    </location>
</feature>
<proteinExistence type="predicted"/>
<sequence length="42" mass="4256">MFTNCNSSPLQHLAAFAIVFVAAVVGTAAVGAYVDSVKADAQ</sequence>
<dbReference type="Proteomes" id="UP000494115">
    <property type="component" value="Unassembled WGS sequence"/>
</dbReference>
<keyword evidence="1" id="KW-0812">Transmembrane</keyword>
<name>A0A6S7C3R4_9BURK</name>
<protein>
    <submittedName>
        <fullName evidence="2">Uncharacterized protein</fullName>
    </submittedName>
</protein>
<evidence type="ECO:0000313" key="2">
    <source>
        <dbReference type="EMBL" id="CAB3800664.1"/>
    </source>
</evidence>